<comment type="similarity">
    <text evidence="1">Belongs to the ATP-dependent AMP-binding enzyme family.</text>
</comment>
<dbReference type="Proteomes" id="UP000247150">
    <property type="component" value="Unassembled WGS sequence"/>
</dbReference>
<keyword evidence="3" id="KW-0547">Nucleotide-binding</keyword>
<dbReference type="EMBL" id="QGTW01000014">
    <property type="protein sequence ID" value="PWW20858.1"/>
    <property type="molecule type" value="Genomic_DNA"/>
</dbReference>
<dbReference type="InterPro" id="IPR025110">
    <property type="entry name" value="AMP-bd_C"/>
</dbReference>
<evidence type="ECO:0000313" key="7">
    <source>
        <dbReference type="EMBL" id="PWW20858.1"/>
    </source>
</evidence>
<dbReference type="InterPro" id="IPR042099">
    <property type="entry name" value="ANL_N_sf"/>
</dbReference>
<keyword evidence="2 7" id="KW-0436">Ligase</keyword>
<reference evidence="7 8" key="1">
    <citation type="submission" date="2018-05" db="EMBL/GenBank/DDBJ databases">
        <title>Freshwater and sediment microbial communities from various areas in North America, analyzing microbe dynamics in response to fracking.</title>
        <authorList>
            <person name="Lamendella R."/>
        </authorList>
    </citation>
    <scope>NUCLEOTIDE SEQUENCE [LARGE SCALE GENOMIC DNA]</scope>
    <source>
        <strain evidence="7 8">15_TX</strain>
    </source>
</reference>
<dbReference type="GO" id="GO:0004467">
    <property type="term" value="F:long-chain fatty acid-CoA ligase activity"/>
    <property type="evidence" value="ECO:0007669"/>
    <property type="project" value="TreeGrafter"/>
</dbReference>
<evidence type="ECO:0000256" key="3">
    <source>
        <dbReference type="ARBA" id="ARBA00022741"/>
    </source>
</evidence>
<dbReference type="AlphaFoldDB" id="A0A2V2ZLS7"/>
<evidence type="ECO:0000256" key="2">
    <source>
        <dbReference type="ARBA" id="ARBA00022598"/>
    </source>
</evidence>
<feature type="domain" description="AMP-binding enzyme C-terminal" evidence="6">
    <location>
        <begin position="423"/>
        <end position="497"/>
    </location>
</feature>
<evidence type="ECO:0000313" key="8">
    <source>
        <dbReference type="Proteomes" id="UP000247150"/>
    </source>
</evidence>
<evidence type="ECO:0000259" key="5">
    <source>
        <dbReference type="Pfam" id="PF00501"/>
    </source>
</evidence>
<dbReference type="PROSITE" id="PS00455">
    <property type="entry name" value="AMP_BINDING"/>
    <property type="match status" value="1"/>
</dbReference>
<sequence length="521" mass="59150">MNFNELLLAGNENYPQNIFLKFEEECYTYADMWKITNRLANGFLKKGIKKGDHVSIILSNRPEFIWSWFALSKIGAIAVTLDTRLKGALLHHQLKNSESMAIITEEEFLPAILDMDMKNDPCIDRLIIISDKDVIGIEKEMIQLNTLLNESEVDSGLIEYTLQPGWPLTIVYTSGTTGPAKGVVNPHETFVLSGRDIGDAVGMDQTDNLYLFLPLFHANPQLMGIPALLLNGATIVLGRKFSASSFWDTVNHYNVTLFTYVGTVLSILDKVTPQQVRTSLRTAYGGGAPEDIWRSLEKKTNARMMEGYGMAEIGGFAIMNSLKESKIGSIGKPRELYEIRIFDDHDCELPAGEVGEIVVRPNVPYSMFTSYFNMEKNTISAMRNLWFHTGDLAEKDPNGFFYFKGRKKNMIRRKGENISAYDIENMVQQHPGILENAVVPIPDEIAGQEIKLSVVCRKGYEVSIEELYKWLLDNLPSHMVPRYLEIRVSFEKTSSEKIKLQELIDEGIKHVWDRERKKISR</sequence>
<dbReference type="InterPro" id="IPR000873">
    <property type="entry name" value="AMP-dep_synth/lig_dom"/>
</dbReference>
<dbReference type="Pfam" id="PF00501">
    <property type="entry name" value="AMP-binding"/>
    <property type="match status" value="1"/>
</dbReference>
<accession>A0A2V2ZLS7</accession>
<comment type="caution">
    <text evidence="7">The sequence shown here is derived from an EMBL/GenBank/DDBJ whole genome shotgun (WGS) entry which is preliminary data.</text>
</comment>
<dbReference type="GO" id="GO:0005886">
    <property type="term" value="C:plasma membrane"/>
    <property type="evidence" value="ECO:0007669"/>
    <property type="project" value="TreeGrafter"/>
</dbReference>
<keyword evidence="4" id="KW-0067">ATP-binding</keyword>
<gene>
    <name evidence="7" type="ORF">DFO73_114151</name>
</gene>
<protein>
    <submittedName>
        <fullName evidence="7">Crotonobetaine/carnitine-CoA ligase</fullName>
    </submittedName>
</protein>
<dbReference type="RefSeq" id="WP_110066915.1">
    <property type="nucleotide sequence ID" value="NZ_QGTW01000014.1"/>
</dbReference>
<evidence type="ECO:0000256" key="1">
    <source>
        <dbReference type="ARBA" id="ARBA00006432"/>
    </source>
</evidence>
<dbReference type="Pfam" id="PF13193">
    <property type="entry name" value="AMP-binding_C"/>
    <property type="match status" value="1"/>
</dbReference>
<dbReference type="PANTHER" id="PTHR43107:SF15">
    <property type="entry name" value="FATTY ACID TRANSPORT PROTEIN 3, ISOFORM A"/>
    <property type="match status" value="1"/>
</dbReference>
<organism evidence="7 8">
    <name type="scientific">Cytobacillus oceanisediminis</name>
    <dbReference type="NCBI Taxonomy" id="665099"/>
    <lineage>
        <taxon>Bacteria</taxon>
        <taxon>Bacillati</taxon>
        <taxon>Bacillota</taxon>
        <taxon>Bacilli</taxon>
        <taxon>Bacillales</taxon>
        <taxon>Bacillaceae</taxon>
        <taxon>Cytobacillus</taxon>
    </lineage>
</organism>
<evidence type="ECO:0000256" key="4">
    <source>
        <dbReference type="ARBA" id="ARBA00022840"/>
    </source>
</evidence>
<dbReference type="GO" id="GO:0044539">
    <property type="term" value="P:long-chain fatty acid import into cell"/>
    <property type="evidence" value="ECO:0007669"/>
    <property type="project" value="TreeGrafter"/>
</dbReference>
<dbReference type="InterPro" id="IPR020845">
    <property type="entry name" value="AMP-binding_CS"/>
</dbReference>
<proteinExistence type="inferred from homology"/>
<name>A0A2V2ZLS7_9BACI</name>
<dbReference type="OrthoDB" id="9778383at2"/>
<feature type="domain" description="AMP-dependent synthetase/ligase" evidence="5">
    <location>
        <begin position="12"/>
        <end position="362"/>
    </location>
</feature>
<dbReference type="InterPro" id="IPR045851">
    <property type="entry name" value="AMP-bd_C_sf"/>
</dbReference>
<dbReference type="PANTHER" id="PTHR43107">
    <property type="entry name" value="LONG-CHAIN FATTY ACID TRANSPORT PROTEIN"/>
    <property type="match status" value="1"/>
</dbReference>
<dbReference type="GO" id="GO:0005524">
    <property type="term" value="F:ATP binding"/>
    <property type="evidence" value="ECO:0007669"/>
    <property type="project" value="UniProtKB-KW"/>
</dbReference>
<dbReference type="SUPFAM" id="SSF56801">
    <property type="entry name" value="Acetyl-CoA synthetase-like"/>
    <property type="match status" value="1"/>
</dbReference>
<dbReference type="GO" id="GO:0005324">
    <property type="term" value="F:long-chain fatty acid transmembrane transporter activity"/>
    <property type="evidence" value="ECO:0007669"/>
    <property type="project" value="TreeGrafter"/>
</dbReference>
<dbReference type="Gene3D" id="3.40.50.12780">
    <property type="entry name" value="N-terminal domain of ligase-like"/>
    <property type="match status" value="1"/>
</dbReference>
<evidence type="ECO:0000259" key="6">
    <source>
        <dbReference type="Pfam" id="PF13193"/>
    </source>
</evidence>
<dbReference type="Gene3D" id="3.30.300.30">
    <property type="match status" value="1"/>
</dbReference>